<comment type="subcellular location">
    <subcellularLocation>
        <location evidence="1">Membrane</location>
        <topology evidence="1">Single-pass membrane protein</topology>
    </subcellularLocation>
</comment>
<feature type="compositionally biased region" description="Acidic residues" evidence="4">
    <location>
        <begin position="127"/>
        <end position="139"/>
    </location>
</feature>
<feature type="transmembrane region" description="Helical" evidence="5">
    <location>
        <begin position="216"/>
        <end position="235"/>
    </location>
</feature>
<dbReference type="Pfam" id="PF07714">
    <property type="entry name" value="PK_Tyr_Ser-Thr"/>
    <property type="match status" value="1"/>
</dbReference>
<feature type="compositionally biased region" description="Basic and acidic residues" evidence="4">
    <location>
        <begin position="194"/>
        <end position="204"/>
    </location>
</feature>
<feature type="compositionally biased region" description="Basic and acidic residues" evidence="4">
    <location>
        <begin position="69"/>
        <end position="81"/>
    </location>
</feature>
<feature type="region of interest" description="Disordered" evidence="4">
    <location>
        <begin position="114"/>
        <end position="212"/>
    </location>
</feature>
<dbReference type="InterPro" id="IPR017441">
    <property type="entry name" value="Protein_kinase_ATP_BS"/>
</dbReference>
<proteinExistence type="predicted"/>
<feature type="compositionally biased region" description="Low complexity" evidence="4">
    <location>
        <begin position="299"/>
        <end position="308"/>
    </location>
</feature>
<dbReference type="AlphaFoldDB" id="A0A131YMC0"/>
<evidence type="ECO:0000313" key="7">
    <source>
        <dbReference type="EMBL" id="JAP79041.1"/>
    </source>
</evidence>
<keyword evidence="7" id="KW-0675">Receptor</keyword>
<dbReference type="PROSITE" id="PS00107">
    <property type="entry name" value="PROTEIN_KINASE_ATP"/>
    <property type="match status" value="1"/>
</dbReference>
<dbReference type="FunFam" id="1.10.510.10:FF:000462">
    <property type="entry name" value="Receptor tyrosine kinase"/>
    <property type="match status" value="1"/>
</dbReference>
<dbReference type="InterPro" id="IPR050122">
    <property type="entry name" value="RTK"/>
</dbReference>
<dbReference type="InterPro" id="IPR000719">
    <property type="entry name" value="Prot_kinase_dom"/>
</dbReference>
<feature type="binding site" evidence="3">
    <location>
        <position position="350"/>
    </location>
    <ligand>
        <name>ATP</name>
        <dbReference type="ChEBI" id="CHEBI:30616"/>
    </ligand>
</feature>
<evidence type="ECO:0000256" key="1">
    <source>
        <dbReference type="ARBA" id="ARBA00004167"/>
    </source>
</evidence>
<comment type="catalytic activity">
    <reaction evidence="2">
        <text>L-tyrosyl-[protein] + ATP = O-phospho-L-tyrosyl-[protein] + ADP + H(+)</text>
        <dbReference type="Rhea" id="RHEA:10596"/>
        <dbReference type="Rhea" id="RHEA-COMP:10136"/>
        <dbReference type="Rhea" id="RHEA-COMP:20101"/>
        <dbReference type="ChEBI" id="CHEBI:15378"/>
        <dbReference type="ChEBI" id="CHEBI:30616"/>
        <dbReference type="ChEBI" id="CHEBI:46858"/>
        <dbReference type="ChEBI" id="CHEBI:61978"/>
        <dbReference type="ChEBI" id="CHEBI:456216"/>
        <dbReference type="EC" id="2.7.10.1"/>
    </reaction>
</comment>
<dbReference type="InterPro" id="IPR008266">
    <property type="entry name" value="Tyr_kinase_AS"/>
</dbReference>
<reference evidence="7" key="1">
    <citation type="journal article" date="2016" name="Ticks Tick Borne Dis.">
        <title>De novo assembly and annotation of the salivary gland transcriptome of Rhipicephalus appendiculatus male and female ticks during blood feeding.</title>
        <authorList>
            <person name="de Castro M.H."/>
            <person name="de Klerk D."/>
            <person name="Pienaar R."/>
            <person name="Latif A.A."/>
            <person name="Rees D.J."/>
            <person name="Mans B.J."/>
        </authorList>
    </citation>
    <scope>NUCLEOTIDE SEQUENCE</scope>
    <source>
        <tissue evidence="7">Salivary glands</tissue>
    </source>
</reference>
<dbReference type="EMBL" id="GEDV01009516">
    <property type="protein sequence ID" value="JAP79041.1"/>
    <property type="molecule type" value="Transcribed_RNA"/>
</dbReference>
<dbReference type="GO" id="GO:0043235">
    <property type="term" value="C:receptor complex"/>
    <property type="evidence" value="ECO:0007669"/>
    <property type="project" value="TreeGrafter"/>
</dbReference>
<feature type="domain" description="Protein kinase" evidence="6">
    <location>
        <begin position="316"/>
        <end position="593"/>
    </location>
</feature>
<dbReference type="Gene3D" id="3.30.200.20">
    <property type="entry name" value="Phosphorylase Kinase, domain 1"/>
    <property type="match status" value="1"/>
</dbReference>
<name>A0A131YMC0_RHIAP</name>
<evidence type="ECO:0000256" key="3">
    <source>
        <dbReference type="PROSITE-ProRule" id="PRU10141"/>
    </source>
</evidence>
<dbReference type="PRINTS" id="PR00109">
    <property type="entry name" value="TYRKINASE"/>
</dbReference>
<dbReference type="InterPro" id="IPR011009">
    <property type="entry name" value="Kinase-like_dom_sf"/>
</dbReference>
<feature type="region of interest" description="Disordered" evidence="4">
    <location>
        <begin position="244"/>
        <end position="268"/>
    </location>
</feature>
<dbReference type="GO" id="GO:0005886">
    <property type="term" value="C:plasma membrane"/>
    <property type="evidence" value="ECO:0007669"/>
    <property type="project" value="TreeGrafter"/>
</dbReference>
<dbReference type="PROSITE" id="PS00109">
    <property type="entry name" value="PROTEIN_KINASE_TYR"/>
    <property type="match status" value="1"/>
</dbReference>
<dbReference type="GO" id="GO:0005524">
    <property type="term" value="F:ATP binding"/>
    <property type="evidence" value="ECO:0007669"/>
    <property type="project" value="UniProtKB-UniRule"/>
</dbReference>
<evidence type="ECO:0000256" key="2">
    <source>
        <dbReference type="ARBA" id="ARBA00051243"/>
    </source>
</evidence>
<feature type="region of interest" description="Disordered" evidence="4">
    <location>
        <begin position="288"/>
        <end position="312"/>
    </location>
</feature>
<feature type="region of interest" description="Disordered" evidence="4">
    <location>
        <begin position="56"/>
        <end position="87"/>
    </location>
</feature>
<dbReference type="PROSITE" id="PS50011">
    <property type="entry name" value="PROTEIN_KINASE_DOM"/>
    <property type="match status" value="1"/>
</dbReference>
<keyword evidence="5" id="KW-1133">Transmembrane helix</keyword>
<feature type="compositionally biased region" description="Polar residues" evidence="4">
    <location>
        <begin position="177"/>
        <end position="188"/>
    </location>
</feature>
<feature type="compositionally biased region" description="Low complexity" evidence="4">
    <location>
        <begin position="140"/>
        <end position="149"/>
    </location>
</feature>
<dbReference type="CDD" id="cd00192">
    <property type="entry name" value="PTKc"/>
    <property type="match status" value="1"/>
</dbReference>
<accession>A0A131YMC0</accession>
<evidence type="ECO:0000259" key="6">
    <source>
        <dbReference type="PROSITE" id="PS50011"/>
    </source>
</evidence>
<keyword evidence="3" id="KW-0547">Nucleotide-binding</keyword>
<keyword evidence="3" id="KW-0067">ATP-binding</keyword>
<dbReference type="InterPro" id="IPR001245">
    <property type="entry name" value="Ser-Thr/Tyr_kinase_cat_dom"/>
</dbReference>
<keyword evidence="5" id="KW-0812">Transmembrane</keyword>
<protein>
    <submittedName>
        <fullName evidence="7">Fibroblast growth factor receptor 1</fullName>
    </submittedName>
</protein>
<dbReference type="PANTHER" id="PTHR24416">
    <property type="entry name" value="TYROSINE-PROTEIN KINASE RECEPTOR"/>
    <property type="match status" value="1"/>
</dbReference>
<dbReference type="SUPFAM" id="SSF56112">
    <property type="entry name" value="Protein kinase-like (PK-like)"/>
    <property type="match status" value="1"/>
</dbReference>
<dbReference type="GO" id="GO:0004714">
    <property type="term" value="F:transmembrane receptor protein tyrosine kinase activity"/>
    <property type="evidence" value="ECO:0007669"/>
    <property type="project" value="UniProtKB-EC"/>
</dbReference>
<keyword evidence="5" id="KW-0472">Membrane</keyword>
<dbReference type="InterPro" id="IPR020635">
    <property type="entry name" value="Tyr_kinase_cat_dom"/>
</dbReference>
<dbReference type="SMART" id="SM00219">
    <property type="entry name" value="TyrKc"/>
    <property type="match status" value="1"/>
</dbReference>
<sequence length="621" mass="68822">MNGRLAHVIPRSMVPLGKAIRSCCCFLAFLCAVVIFPVVTATSMPPPIGTFQALQAPESAEGANSVPREVIDTRAKTERLPDTSTEIELTNATDTSGHLERATENVAKNLSKIVATESASPSRPANVEEDDTSFPDDDSTPASAGPSSSEESRMEALRAMESVTIRPEEAVVDAKDQQQTFPKENSGTLVARGPEPDRSRRPEYDFDNPTSGGTNVYIVAIVGVVPAAGAVIWCVRKMIAKKRENKENPDAPPAEEDDKQTVAQDPPTKYSYIQDAYNKMYAKTIGELMPTSSAPPHPRASAPVASSPDEVPRDDVRLERVLGEGNFGRVWKATAYGLNGSKRSTPVAVKTLKEYATNEEKRDLVREMGLMRKLGQHPHVVRFLGCCTLDEPPLLIMELVSRGKLQSFLREHRSQGAYYNEPEDDGCLGPRDLAQFALQVAQGMDYIHRNGIIHRDLAARNVLVDEHSQCKVADFGLSRSVRDSETDVYQQKSKGALPVRWMAPECLYLQVFTTKSDVWAFGILLWEIVTLGSTPYPGLSAQEVIHAVRDGRVMAQPVHCRWELYRLMRACWHPDPKERPPFSKLATDLDQLIKLNAGYIDLDNFPEHAYYNLEYGVDEKL</sequence>
<dbReference type="PANTHER" id="PTHR24416:SF481">
    <property type="entry name" value="TIE-LIKE RECEPTOR TYROSINE KINASE"/>
    <property type="match status" value="1"/>
</dbReference>
<organism evidence="7">
    <name type="scientific">Rhipicephalus appendiculatus</name>
    <name type="common">Brown ear tick</name>
    <dbReference type="NCBI Taxonomy" id="34631"/>
    <lineage>
        <taxon>Eukaryota</taxon>
        <taxon>Metazoa</taxon>
        <taxon>Ecdysozoa</taxon>
        <taxon>Arthropoda</taxon>
        <taxon>Chelicerata</taxon>
        <taxon>Arachnida</taxon>
        <taxon>Acari</taxon>
        <taxon>Parasitiformes</taxon>
        <taxon>Ixodida</taxon>
        <taxon>Ixodoidea</taxon>
        <taxon>Ixodidae</taxon>
        <taxon>Rhipicephalinae</taxon>
        <taxon>Rhipicephalus</taxon>
        <taxon>Rhipicephalus</taxon>
    </lineage>
</organism>
<dbReference type="Gene3D" id="1.10.510.10">
    <property type="entry name" value="Transferase(Phosphotransferase) domain 1"/>
    <property type="match status" value="1"/>
</dbReference>
<feature type="compositionally biased region" description="Basic and acidic residues" evidence="4">
    <location>
        <begin position="166"/>
        <end position="176"/>
    </location>
</feature>
<evidence type="ECO:0000256" key="4">
    <source>
        <dbReference type="SAM" id="MobiDB-lite"/>
    </source>
</evidence>
<dbReference type="GO" id="GO:0007169">
    <property type="term" value="P:cell surface receptor protein tyrosine kinase signaling pathway"/>
    <property type="evidence" value="ECO:0007669"/>
    <property type="project" value="TreeGrafter"/>
</dbReference>
<evidence type="ECO:0000256" key="5">
    <source>
        <dbReference type="SAM" id="Phobius"/>
    </source>
</evidence>